<proteinExistence type="predicted"/>
<dbReference type="PROSITE" id="PS50894">
    <property type="entry name" value="HPT"/>
    <property type="match status" value="1"/>
</dbReference>
<name>A0ABU4ISJ1_9VIBR</name>
<evidence type="ECO:0000313" key="7">
    <source>
        <dbReference type="EMBL" id="MDW6092371.1"/>
    </source>
</evidence>
<reference evidence="7 8" key="1">
    <citation type="submission" date="2023-11" db="EMBL/GenBank/DDBJ databases">
        <title>Plant-associative lifestyle of Vibrio porteresiae and its evolutionary dynamics.</title>
        <authorList>
            <person name="Rameshkumar N."/>
            <person name="Kirti K."/>
        </authorList>
    </citation>
    <scope>NUCLEOTIDE SEQUENCE [LARGE SCALE GENOMIC DNA]</scope>
    <source>
        <strain evidence="7 8">MSSRF7</strain>
    </source>
</reference>
<evidence type="ECO:0000256" key="1">
    <source>
        <dbReference type="ARBA" id="ARBA00011245"/>
    </source>
</evidence>
<accession>A0ABU4ISJ1</accession>
<evidence type="ECO:0000256" key="3">
    <source>
        <dbReference type="ARBA" id="ARBA00022553"/>
    </source>
</evidence>
<dbReference type="SUPFAM" id="SSF47226">
    <property type="entry name" value="Histidine-containing phosphotransfer domain, HPT domain"/>
    <property type="match status" value="1"/>
</dbReference>
<dbReference type="Proteomes" id="UP001279860">
    <property type="component" value="Unassembled WGS sequence"/>
</dbReference>
<feature type="domain" description="HPt" evidence="6">
    <location>
        <begin position="18"/>
        <end position="119"/>
    </location>
</feature>
<keyword evidence="8" id="KW-1185">Reference proteome</keyword>
<evidence type="ECO:0000256" key="4">
    <source>
        <dbReference type="ARBA" id="ARBA00023012"/>
    </source>
</evidence>
<comment type="caution">
    <text evidence="7">The sequence shown here is derived from an EMBL/GenBank/DDBJ whole genome shotgun (WGS) entry which is preliminary data.</text>
</comment>
<evidence type="ECO:0000256" key="2">
    <source>
        <dbReference type="ARBA" id="ARBA00017260"/>
    </source>
</evidence>
<comment type="subunit">
    <text evidence="1">Monomer.</text>
</comment>
<sequence>MSEIMNQQTISSLSKEIGEENIPVLLDIFLGELENYQATLSESEGSAQHELLKEISHALKSSAASFGADRLCAMAIDIDTRGKQGLLLNTKQETQSLIKQLRETYTSYVDFNLEDIKSP</sequence>
<organism evidence="7 8">
    <name type="scientific">Vibrio rhizosphaerae</name>
    <dbReference type="NCBI Taxonomy" id="398736"/>
    <lineage>
        <taxon>Bacteria</taxon>
        <taxon>Pseudomonadati</taxon>
        <taxon>Pseudomonadota</taxon>
        <taxon>Gammaproteobacteria</taxon>
        <taxon>Vibrionales</taxon>
        <taxon>Vibrionaceae</taxon>
        <taxon>Vibrio</taxon>
    </lineage>
</organism>
<evidence type="ECO:0000313" key="8">
    <source>
        <dbReference type="Proteomes" id="UP001279860"/>
    </source>
</evidence>
<feature type="modified residue" description="Phosphohistidine" evidence="5">
    <location>
        <position position="57"/>
    </location>
</feature>
<dbReference type="Gene3D" id="1.20.120.160">
    <property type="entry name" value="HPT domain"/>
    <property type="match status" value="1"/>
</dbReference>
<dbReference type="RefSeq" id="WP_038181846.1">
    <property type="nucleotide sequence ID" value="NZ_AP024903.1"/>
</dbReference>
<dbReference type="InterPro" id="IPR036641">
    <property type="entry name" value="HPT_dom_sf"/>
</dbReference>
<dbReference type="InterPro" id="IPR053403">
    <property type="entry name" value="QS_phosphorelay_intermediate"/>
</dbReference>
<dbReference type="InterPro" id="IPR008207">
    <property type="entry name" value="Sig_transdc_His_kin_Hpt_dom"/>
</dbReference>
<keyword evidence="3 5" id="KW-0597">Phosphoprotein</keyword>
<protein>
    <recommendedName>
        <fullName evidence="2">Phosphorelay protein LuxU</fullName>
    </recommendedName>
</protein>
<keyword evidence="4" id="KW-0902">Two-component regulatory system</keyword>
<evidence type="ECO:0000259" key="6">
    <source>
        <dbReference type="PROSITE" id="PS50894"/>
    </source>
</evidence>
<dbReference type="NCBIfam" id="NF041948">
    <property type="entry name" value="Phrelay_LuxU_Vib"/>
    <property type="match status" value="1"/>
</dbReference>
<dbReference type="EMBL" id="JAWRCP010000001">
    <property type="protein sequence ID" value="MDW6092371.1"/>
    <property type="molecule type" value="Genomic_DNA"/>
</dbReference>
<dbReference type="Pfam" id="PF01627">
    <property type="entry name" value="Hpt"/>
    <property type="match status" value="1"/>
</dbReference>
<gene>
    <name evidence="7" type="primary">luxU</name>
    <name evidence="7" type="ORF">SBX64_07415</name>
</gene>
<evidence type="ECO:0000256" key="5">
    <source>
        <dbReference type="PROSITE-ProRule" id="PRU00110"/>
    </source>
</evidence>